<evidence type="ECO:0000313" key="3">
    <source>
        <dbReference type="EMBL" id="WNQ09008.1"/>
    </source>
</evidence>
<evidence type="ECO:0000259" key="2">
    <source>
        <dbReference type="Pfam" id="PF16571"/>
    </source>
</evidence>
<dbReference type="InterPro" id="IPR010841">
    <property type="entry name" value="EF-G-binding_N"/>
</dbReference>
<accession>A0AA96L9H2</accession>
<dbReference type="AlphaFoldDB" id="A0AA96L9H2"/>
<evidence type="ECO:0000313" key="4">
    <source>
        <dbReference type="Proteomes" id="UP001305702"/>
    </source>
</evidence>
<name>A0AA96L9H2_9BACL</name>
<dbReference type="CDD" id="cd16342">
    <property type="entry name" value="FusC_FusB"/>
    <property type="match status" value="1"/>
</dbReference>
<gene>
    <name evidence="3" type="ORF">MJA45_15270</name>
</gene>
<feature type="domain" description="Elongation factor G-binding protein C-terminal treble-clef zinc-finger" evidence="2">
    <location>
        <begin position="101"/>
        <end position="203"/>
    </location>
</feature>
<dbReference type="Pfam" id="PF07299">
    <property type="entry name" value="EF-G-binding_N"/>
    <property type="match status" value="1"/>
</dbReference>
<dbReference type="KEGG" id="paun:MJA45_15270"/>
<protein>
    <submittedName>
        <fullName evidence="3">FusB/FusC family EF-G-binding protein</fullName>
    </submittedName>
</protein>
<feature type="domain" description="Elongation factor G-binding protein N-terminal" evidence="1">
    <location>
        <begin position="5"/>
        <end position="87"/>
    </location>
</feature>
<sequence length="217" mass="24759">MNEPFIRNHEYNYIKKQAGAYQHALRTASDPKVLETVKYSTMTKIVELFPAATAEQKSKLERVAGLQTAEDFHQYTKELEDDLVPFPTVTAKQIQKLFPKNKKLKLPDLGSLDYRFLSYLGWTDIATNKLYLVVPLDGQLVGVEGRFTPTNKRSFCFACNRYEELALFSAISKKRPENASPDYYKAVGNYLCLHSQECNKNITDMAALLRFVETVIG</sequence>
<dbReference type="Gene3D" id="1.20.1280.250">
    <property type="match status" value="1"/>
</dbReference>
<reference evidence="3 4" key="1">
    <citation type="submission" date="2022-02" db="EMBL/GenBank/DDBJ databases">
        <title>Paenibacillus sp. MBLB1776 Whole Genome Shotgun Sequencing.</title>
        <authorList>
            <person name="Hwang C.Y."/>
            <person name="Cho E.-S."/>
            <person name="Seo M.-J."/>
        </authorList>
    </citation>
    <scope>NUCLEOTIDE SEQUENCE [LARGE SCALE GENOMIC DNA]</scope>
    <source>
        <strain evidence="3 4">MBLB1776</strain>
    </source>
</reference>
<organism evidence="3 4">
    <name type="scientific">Paenibacillus aurantius</name>
    <dbReference type="NCBI Taxonomy" id="2918900"/>
    <lineage>
        <taxon>Bacteria</taxon>
        <taxon>Bacillati</taxon>
        <taxon>Bacillota</taxon>
        <taxon>Bacilli</taxon>
        <taxon>Bacillales</taxon>
        <taxon>Paenibacillaceae</taxon>
        <taxon>Paenibacillus</taxon>
    </lineage>
</organism>
<keyword evidence="4" id="KW-1185">Reference proteome</keyword>
<proteinExistence type="predicted"/>
<dbReference type="Pfam" id="PF16571">
    <property type="entry name" value="FBP_C"/>
    <property type="match status" value="1"/>
</dbReference>
<dbReference type="InterPro" id="IPR038344">
    <property type="entry name" value="EF-G_N_sf"/>
</dbReference>
<dbReference type="RefSeq" id="WP_315602775.1">
    <property type="nucleotide sequence ID" value="NZ_CP130318.1"/>
</dbReference>
<dbReference type="Proteomes" id="UP001305702">
    <property type="component" value="Chromosome"/>
</dbReference>
<dbReference type="EMBL" id="CP130318">
    <property type="protein sequence ID" value="WNQ09008.1"/>
    <property type="molecule type" value="Genomic_DNA"/>
</dbReference>
<dbReference type="InterPro" id="IPR032330">
    <property type="entry name" value="EF-G-binding_C"/>
</dbReference>
<evidence type="ECO:0000259" key="1">
    <source>
        <dbReference type="Pfam" id="PF07299"/>
    </source>
</evidence>